<evidence type="ECO:0000313" key="4">
    <source>
        <dbReference type="Proteomes" id="UP000182229"/>
    </source>
</evidence>
<feature type="region of interest" description="Disordered" evidence="1">
    <location>
        <begin position="1"/>
        <end position="26"/>
    </location>
</feature>
<dbReference type="OrthoDB" id="5385630at2"/>
<feature type="domain" description="AB hydrolase-1" evidence="2">
    <location>
        <begin position="50"/>
        <end position="147"/>
    </location>
</feature>
<dbReference type="InterPro" id="IPR029058">
    <property type="entry name" value="AB_hydrolase_fold"/>
</dbReference>
<evidence type="ECO:0000256" key="1">
    <source>
        <dbReference type="SAM" id="MobiDB-lite"/>
    </source>
</evidence>
<dbReference type="PANTHER" id="PTHR43433:SF5">
    <property type="entry name" value="AB HYDROLASE-1 DOMAIN-CONTAINING PROTEIN"/>
    <property type="match status" value="1"/>
</dbReference>
<gene>
    <name evidence="3" type="ORF">BON30_22530</name>
</gene>
<name>A0A1L9BA06_9BACT</name>
<proteinExistence type="predicted"/>
<dbReference type="InterPro" id="IPR050471">
    <property type="entry name" value="AB_hydrolase"/>
</dbReference>
<dbReference type="Proteomes" id="UP000182229">
    <property type="component" value="Unassembled WGS sequence"/>
</dbReference>
<reference evidence="3 4" key="2">
    <citation type="submission" date="2016-12" db="EMBL/GenBank/DDBJ databases">
        <title>Draft Genome Sequence of Cystobacter ferrugineus Strain Cbfe23.</title>
        <authorList>
            <person name="Akbar S."/>
            <person name="Dowd S.E."/>
            <person name="Stevens D.C."/>
        </authorList>
    </citation>
    <scope>NUCLEOTIDE SEQUENCE [LARGE SCALE GENOMIC DNA]</scope>
    <source>
        <strain evidence="3 4">Cbfe23</strain>
    </source>
</reference>
<dbReference type="AlphaFoldDB" id="A0A1L9BA06"/>
<reference evidence="4" key="1">
    <citation type="submission" date="2016-11" db="EMBL/GenBank/DDBJ databases">
        <authorList>
            <person name="Shukria A."/>
            <person name="Stevens D.C."/>
        </authorList>
    </citation>
    <scope>NUCLEOTIDE SEQUENCE [LARGE SCALE GENOMIC DNA]</scope>
    <source>
        <strain evidence="4">Cbfe23</strain>
    </source>
</reference>
<feature type="compositionally biased region" description="Pro residues" evidence="1">
    <location>
        <begin position="11"/>
        <end position="20"/>
    </location>
</feature>
<dbReference type="Gene3D" id="3.40.50.1820">
    <property type="entry name" value="alpha/beta hydrolase"/>
    <property type="match status" value="1"/>
</dbReference>
<dbReference type="SUPFAM" id="SSF53474">
    <property type="entry name" value="alpha/beta-Hydrolases"/>
    <property type="match status" value="1"/>
</dbReference>
<accession>A0A1L9BA06</accession>
<protein>
    <submittedName>
        <fullName evidence="3">Alpha/beta hydrolase</fullName>
    </submittedName>
</protein>
<dbReference type="STRING" id="83449.BON30_22530"/>
<comment type="caution">
    <text evidence="3">The sequence shown here is derived from an EMBL/GenBank/DDBJ whole genome shotgun (WGS) entry which is preliminary data.</text>
</comment>
<dbReference type="Pfam" id="PF00561">
    <property type="entry name" value="Abhydrolase_1"/>
    <property type="match status" value="1"/>
</dbReference>
<dbReference type="GO" id="GO:0016787">
    <property type="term" value="F:hydrolase activity"/>
    <property type="evidence" value="ECO:0007669"/>
    <property type="project" value="UniProtKB-KW"/>
</dbReference>
<keyword evidence="3" id="KW-0378">Hydrolase</keyword>
<organism evidence="3 4">
    <name type="scientific">Cystobacter ferrugineus</name>
    <dbReference type="NCBI Taxonomy" id="83449"/>
    <lineage>
        <taxon>Bacteria</taxon>
        <taxon>Pseudomonadati</taxon>
        <taxon>Myxococcota</taxon>
        <taxon>Myxococcia</taxon>
        <taxon>Myxococcales</taxon>
        <taxon>Cystobacterineae</taxon>
        <taxon>Archangiaceae</taxon>
        <taxon>Cystobacter</taxon>
    </lineage>
</organism>
<dbReference type="InterPro" id="IPR000073">
    <property type="entry name" value="AB_hydrolase_1"/>
</dbReference>
<evidence type="ECO:0000313" key="3">
    <source>
        <dbReference type="EMBL" id="OJH39058.1"/>
    </source>
</evidence>
<dbReference type="PANTHER" id="PTHR43433">
    <property type="entry name" value="HYDROLASE, ALPHA/BETA FOLD FAMILY PROTEIN"/>
    <property type="match status" value="1"/>
</dbReference>
<keyword evidence="4" id="KW-1185">Reference proteome</keyword>
<sequence>MGVTAWAAESSPPPSKPQGPSPSRSGHLPINGLKLYYEVYGELGKSKTAPLLLIPGAFLSTDSMKPWVAAFAAKRSVIVFDQQGHGRTADTSRKMSYEQFGDDAAALLRALKVERADVMGYSQGGGVALQLALRHPTLVNKLVSLSATYRKDGWYPEVIKAMGGLSAEVFAGSPVEAAFKKHTADPKAFEAYIEKMKVLNINDQNITDAQMRAISAKTMVIVGDADGVKLEHAVAMFKLRGGGDEEAAATGMLTKVPAARLVILPATSHIGISGEAKVLESMVTPFLEDAPPANPSLW</sequence>
<dbReference type="PRINTS" id="PR00111">
    <property type="entry name" value="ABHYDROLASE"/>
</dbReference>
<evidence type="ECO:0000259" key="2">
    <source>
        <dbReference type="Pfam" id="PF00561"/>
    </source>
</evidence>
<dbReference type="EMBL" id="MPIN01000005">
    <property type="protein sequence ID" value="OJH39058.1"/>
    <property type="molecule type" value="Genomic_DNA"/>
</dbReference>